<organism evidence="6 7">
    <name type="scientific">Acrocarpospora pleiomorpha</name>
    <dbReference type="NCBI Taxonomy" id="90975"/>
    <lineage>
        <taxon>Bacteria</taxon>
        <taxon>Bacillati</taxon>
        <taxon>Actinomycetota</taxon>
        <taxon>Actinomycetes</taxon>
        <taxon>Streptosporangiales</taxon>
        <taxon>Streptosporangiaceae</taxon>
        <taxon>Acrocarpospora</taxon>
    </lineage>
</organism>
<dbReference type="InterPro" id="IPR050950">
    <property type="entry name" value="HTH-type_LysR_regulators"/>
</dbReference>
<evidence type="ECO:0000256" key="1">
    <source>
        <dbReference type="ARBA" id="ARBA00009437"/>
    </source>
</evidence>
<dbReference type="Gene3D" id="3.40.190.290">
    <property type="match status" value="1"/>
</dbReference>
<comment type="similarity">
    <text evidence="1">Belongs to the LysR transcriptional regulatory family.</text>
</comment>
<dbReference type="PANTHER" id="PTHR30419">
    <property type="entry name" value="HTH-TYPE TRANSCRIPTIONAL REGULATOR YBHD"/>
    <property type="match status" value="1"/>
</dbReference>
<dbReference type="GO" id="GO:0003677">
    <property type="term" value="F:DNA binding"/>
    <property type="evidence" value="ECO:0007669"/>
    <property type="project" value="UniProtKB-KW"/>
</dbReference>
<dbReference type="SUPFAM" id="SSF53850">
    <property type="entry name" value="Periplasmic binding protein-like II"/>
    <property type="match status" value="1"/>
</dbReference>
<dbReference type="PRINTS" id="PR00039">
    <property type="entry name" value="HTHLYSR"/>
</dbReference>
<name>A0A5M3XDI3_9ACTN</name>
<dbReference type="Gene3D" id="1.10.10.10">
    <property type="entry name" value="Winged helix-like DNA-binding domain superfamily/Winged helix DNA-binding domain"/>
    <property type="match status" value="1"/>
</dbReference>
<dbReference type="InterPro" id="IPR036390">
    <property type="entry name" value="WH_DNA-bd_sf"/>
</dbReference>
<feature type="domain" description="HTH lysR-type" evidence="5">
    <location>
        <begin position="5"/>
        <end position="62"/>
    </location>
</feature>
<accession>A0A5M3XDI3</accession>
<dbReference type="Pfam" id="PF03466">
    <property type="entry name" value="LysR_substrate"/>
    <property type="match status" value="1"/>
</dbReference>
<evidence type="ECO:0000313" key="6">
    <source>
        <dbReference type="EMBL" id="GES19667.1"/>
    </source>
</evidence>
<keyword evidence="2" id="KW-0805">Transcription regulation</keyword>
<dbReference type="InterPro" id="IPR036388">
    <property type="entry name" value="WH-like_DNA-bd_sf"/>
</dbReference>
<keyword evidence="7" id="KW-1185">Reference proteome</keyword>
<dbReference type="Pfam" id="PF00126">
    <property type="entry name" value="HTH_1"/>
    <property type="match status" value="1"/>
</dbReference>
<dbReference type="Proteomes" id="UP000377595">
    <property type="component" value="Unassembled WGS sequence"/>
</dbReference>
<keyword evidence="4" id="KW-0804">Transcription</keyword>
<dbReference type="PROSITE" id="PS50931">
    <property type="entry name" value="HTH_LYSR"/>
    <property type="match status" value="1"/>
</dbReference>
<comment type="caution">
    <text evidence="6">The sequence shown here is derived from an EMBL/GenBank/DDBJ whole genome shotgun (WGS) entry which is preliminary data.</text>
</comment>
<dbReference type="InterPro" id="IPR000847">
    <property type="entry name" value="LysR_HTH_N"/>
</dbReference>
<proteinExistence type="inferred from homology"/>
<evidence type="ECO:0000256" key="2">
    <source>
        <dbReference type="ARBA" id="ARBA00023015"/>
    </source>
</evidence>
<dbReference type="RefSeq" id="WP_155344745.1">
    <property type="nucleotide sequence ID" value="NZ_BAAAHM010000028.1"/>
</dbReference>
<reference evidence="6 7" key="1">
    <citation type="submission" date="2019-10" db="EMBL/GenBank/DDBJ databases">
        <title>Whole genome shotgun sequence of Acrocarpospora pleiomorpha NBRC 16267.</title>
        <authorList>
            <person name="Ichikawa N."/>
            <person name="Kimura A."/>
            <person name="Kitahashi Y."/>
            <person name="Komaki H."/>
            <person name="Oguchi A."/>
        </authorList>
    </citation>
    <scope>NUCLEOTIDE SEQUENCE [LARGE SCALE GENOMIC DNA]</scope>
    <source>
        <strain evidence="6 7">NBRC 16267</strain>
    </source>
</reference>
<protein>
    <submittedName>
        <fullName evidence="6">LysR family transcriptional regulator</fullName>
    </submittedName>
</protein>
<evidence type="ECO:0000259" key="5">
    <source>
        <dbReference type="PROSITE" id="PS50931"/>
    </source>
</evidence>
<evidence type="ECO:0000313" key="7">
    <source>
        <dbReference type="Proteomes" id="UP000377595"/>
    </source>
</evidence>
<dbReference type="FunFam" id="1.10.10.10:FF:000001">
    <property type="entry name" value="LysR family transcriptional regulator"/>
    <property type="match status" value="1"/>
</dbReference>
<dbReference type="GO" id="GO:0005829">
    <property type="term" value="C:cytosol"/>
    <property type="evidence" value="ECO:0007669"/>
    <property type="project" value="TreeGrafter"/>
</dbReference>
<gene>
    <name evidence="6" type="ORF">Aple_025630</name>
</gene>
<dbReference type="InterPro" id="IPR005119">
    <property type="entry name" value="LysR_subst-bd"/>
</dbReference>
<evidence type="ECO:0000256" key="4">
    <source>
        <dbReference type="ARBA" id="ARBA00023163"/>
    </source>
</evidence>
<dbReference type="SUPFAM" id="SSF46785">
    <property type="entry name" value="Winged helix' DNA-binding domain"/>
    <property type="match status" value="1"/>
</dbReference>
<dbReference type="OrthoDB" id="9808620at2"/>
<sequence length="312" mass="34273">MEPQLSLRRLEVFRLVVDERSVTRAASLLMIAQPAVSSQLRALEEWLGARLFIRRGNQLILTEAGERTDAWARSILASAAELRRDVEGIESGRGGTAVAAASMGVGSYLMPGVLTRFREGHPDADITLNVVQPQEALRQITTGEADFAVTTWDADETRADIRSLILRDEPLVIVVRADLRPEGGSLTLEDALRLPLVGAPRVVAAQRSMISQLRRLSDTEPTFVIRLGHALSTKQAVVDHGWAAILPRYVVDADVASGVLATVHVPGLDLQERIVLVWRPDKVFSKLQQRLMGEIRRELGAESEETSDALNI</sequence>
<keyword evidence="3" id="KW-0238">DNA-binding</keyword>
<dbReference type="CDD" id="cd05466">
    <property type="entry name" value="PBP2_LTTR_substrate"/>
    <property type="match status" value="1"/>
</dbReference>
<evidence type="ECO:0000256" key="3">
    <source>
        <dbReference type="ARBA" id="ARBA00023125"/>
    </source>
</evidence>
<dbReference type="AlphaFoldDB" id="A0A5M3XDI3"/>
<dbReference type="GO" id="GO:0003700">
    <property type="term" value="F:DNA-binding transcription factor activity"/>
    <property type="evidence" value="ECO:0007669"/>
    <property type="project" value="InterPro"/>
</dbReference>
<dbReference type="EMBL" id="BLAF01000013">
    <property type="protein sequence ID" value="GES19667.1"/>
    <property type="molecule type" value="Genomic_DNA"/>
</dbReference>